<comment type="caution">
    <text evidence="2">The sequence shown here is derived from an EMBL/GenBank/DDBJ whole genome shotgun (WGS) entry which is preliminary data.</text>
</comment>
<feature type="transmembrane region" description="Helical" evidence="1">
    <location>
        <begin position="13"/>
        <end position="34"/>
    </location>
</feature>
<keyword evidence="1" id="KW-0812">Transmembrane</keyword>
<name>A0ABD2Y088_9GENT</name>
<proteinExistence type="predicted"/>
<accession>A0ABD2Y088</accession>
<keyword evidence="1" id="KW-1133">Transmembrane helix</keyword>
<organism evidence="2 3">
    <name type="scientific">Cinchona calisaya</name>
    <dbReference type="NCBI Taxonomy" id="153742"/>
    <lineage>
        <taxon>Eukaryota</taxon>
        <taxon>Viridiplantae</taxon>
        <taxon>Streptophyta</taxon>
        <taxon>Embryophyta</taxon>
        <taxon>Tracheophyta</taxon>
        <taxon>Spermatophyta</taxon>
        <taxon>Magnoliopsida</taxon>
        <taxon>eudicotyledons</taxon>
        <taxon>Gunneridae</taxon>
        <taxon>Pentapetalae</taxon>
        <taxon>asterids</taxon>
        <taxon>lamiids</taxon>
        <taxon>Gentianales</taxon>
        <taxon>Rubiaceae</taxon>
        <taxon>Cinchonoideae</taxon>
        <taxon>Cinchoneae</taxon>
        <taxon>Cinchona</taxon>
    </lineage>
</organism>
<protein>
    <submittedName>
        <fullName evidence="2">Uncharacterized protein</fullName>
    </submittedName>
</protein>
<gene>
    <name evidence="2" type="ORF">ACH5RR_038728</name>
</gene>
<dbReference type="EMBL" id="JBJUIK010000016">
    <property type="protein sequence ID" value="KAL3499635.1"/>
    <property type="molecule type" value="Genomic_DNA"/>
</dbReference>
<evidence type="ECO:0000313" key="2">
    <source>
        <dbReference type="EMBL" id="KAL3499635.1"/>
    </source>
</evidence>
<dbReference type="AlphaFoldDB" id="A0ABD2Y088"/>
<keyword evidence="3" id="KW-1185">Reference proteome</keyword>
<evidence type="ECO:0000313" key="3">
    <source>
        <dbReference type="Proteomes" id="UP001630127"/>
    </source>
</evidence>
<sequence length="187" mass="21179">MPEHQRTPDDDELVPDLCVMIMLVGHAFWFWTVGHSVEARERIRDSRDMNEQLVDVQGPSRGVQAGHTSVNFGTNVSRSIHFEVTSKFIKRKTINNMISLVNLLFLLERLSDRSPVCPGKFPNFHCVVPVMVLADKYHNLTVILNFHDQGTLSCVKKGKSRSKAFITHKPVKFLSVSSKYLAVFVGL</sequence>
<keyword evidence="1" id="KW-0472">Membrane</keyword>
<evidence type="ECO:0000256" key="1">
    <source>
        <dbReference type="SAM" id="Phobius"/>
    </source>
</evidence>
<dbReference type="Proteomes" id="UP001630127">
    <property type="component" value="Unassembled WGS sequence"/>
</dbReference>
<reference evidence="2 3" key="1">
    <citation type="submission" date="2024-11" db="EMBL/GenBank/DDBJ databases">
        <title>A near-complete genome assembly of Cinchona calisaya.</title>
        <authorList>
            <person name="Lian D.C."/>
            <person name="Zhao X.W."/>
            <person name="Wei L."/>
        </authorList>
    </citation>
    <scope>NUCLEOTIDE SEQUENCE [LARGE SCALE GENOMIC DNA]</scope>
    <source>
        <tissue evidence="2">Nenye</tissue>
    </source>
</reference>